<evidence type="ECO:0000313" key="5">
    <source>
        <dbReference type="EMBL" id="GAD76287.1"/>
    </source>
</evidence>
<dbReference type="OrthoDB" id="5622169at2"/>
<evidence type="ECO:0000256" key="1">
    <source>
        <dbReference type="ARBA" id="ARBA00023015"/>
    </source>
</evidence>
<protein>
    <recommendedName>
        <fullName evidence="4">HTH araC/xylS-type domain-containing protein</fullName>
    </recommendedName>
</protein>
<dbReference type="AlphaFoldDB" id="U3ASR5"/>
<dbReference type="Pfam" id="PF12833">
    <property type="entry name" value="HTH_18"/>
    <property type="match status" value="1"/>
</dbReference>
<dbReference type="GO" id="GO:0043565">
    <property type="term" value="F:sequence-specific DNA binding"/>
    <property type="evidence" value="ECO:0007669"/>
    <property type="project" value="InterPro"/>
</dbReference>
<reference evidence="5 6" key="1">
    <citation type="submission" date="2013-09" db="EMBL/GenBank/DDBJ databases">
        <title>Whole genome shotgun sequence of Vibrio azureus NBRC 104587.</title>
        <authorList>
            <person name="Isaki S."/>
            <person name="Hosoyama A."/>
            <person name="Numata M."/>
            <person name="Hashimoto M."/>
            <person name="Hosoyama Y."/>
            <person name="Tsuchikane K."/>
            <person name="Noguchi M."/>
            <person name="Hirakata S."/>
            <person name="Ichikawa N."/>
            <person name="Ohji S."/>
            <person name="Yamazoe A."/>
            <person name="Fujita N."/>
        </authorList>
    </citation>
    <scope>NUCLEOTIDE SEQUENCE [LARGE SCALE GENOMIC DNA]</scope>
    <source>
        <strain evidence="5 6">NBRC 104587</strain>
    </source>
</reference>
<dbReference type="PROSITE" id="PS01124">
    <property type="entry name" value="HTH_ARAC_FAMILY_2"/>
    <property type="match status" value="1"/>
</dbReference>
<keyword evidence="6" id="KW-1185">Reference proteome</keyword>
<gene>
    <name evidence="5" type="ORF">VAZ01S_040_00410</name>
</gene>
<dbReference type="RefSeq" id="WP_021710037.1">
    <property type="nucleotide sequence ID" value="NZ_BAOB01000070.1"/>
</dbReference>
<dbReference type="eggNOG" id="COG2207">
    <property type="taxonomic scope" value="Bacteria"/>
</dbReference>
<dbReference type="InterPro" id="IPR037923">
    <property type="entry name" value="HTH-like"/>
</dbReference>
<dbReference type="InterPro" id="IPR009057">
    <property type="entry name" value="Homeodomain-like_sf"/>
</dbReference>
<dbReference type="GO" id="GO:0003700">
    <property type="term" value="F:DNA-binding transcription factor activity"/>
    <property type="evidence" value="ECO:0007669"/>
    <property type="project" value="InterPro"/>
</dbReference>
<evidence type="ECO:0000256" key="2">
    <source>
        <dbReference type="ARBA" id="ARBA00023125"/>
    </source>
</evidence>
<keyword evidence="3" id="KW-0804">Transcription</keyword>
<accession>U3ASR5</accession>
<proteinExistence type="predicted"/>
<dbReference type="STRING" id="1219077.VAZ01S_040_00410"/>
<dbReference type="SUPFAM" id="SSF46689">
    <property type="entry name" value="Homeodomain-like"/>
    <property type="match status" value="1"/>
</dbReference>
<organism evidence="5 6">
    <name type="scientific">Vibrio azureus NBRC 104587</name>
    <dbReference type="NCBI Taxonomy" id="1219077"/>
    <lineage>
        <taxon>Bacteria</taxon>
        <taxon>Pseudomonadati</taxon>
        <taxon>Pseudomonadota</taxon>
        <taxon>Gammaproteobacteria</taxon>
        <taxon>Vibrionales</taxon>
        <taxon>Vibrionaceae</taxon>
        <taxon>Vibrio</taxon>
    </lineage>
</organism>
<dbReference type="PANTHER" id="PTHR43280:SF2">
    <property type="entry name" value="HTH-TYPE TRANSCRIPTIONAL REGULATOR EXSA"/>
    <property type="match status" value="1"/>
</dbReference>
<dbReference type="InterPro" id="IPR018060">
    <property type="entry name" value="HTH_AraC"/>
</dbReference>
<dbReference type="Gene3D" id="1.10.10.60">
    <property type="entry name" value="Homeodomain-like"/>
    <property type="match status" value="1"/>
</dbReference>
<keyword evidence="2" id="KW-0238">DNA-binding</keyword>
<evidence type="ECO:0000259" key="4">
    <source>
        <dbReference type="PROSITE" id="PS01124"/>
    </source>
</evidence>
<dbReference type="EMBL" id="BATL01000040">
    <property type="protein sequence ID" value="GAD76287.1"/>
    <property type="molecule type" value="Genomic_DNA"/>
</dbReference>
<evidence type="ECO:0000256" key="3">
    <source>
        <dbReference type="ARBA" id="ARBA00023163"/>
    </source>
</evidence>
<evidence type="ECO:0000313" key="6">
    <source>
        <dbReference type="Proteomes" id="UP000016567"/>
    </source>
</evidence>
<dbReference type="SMART" id="SM00342">
    <property type="entry name" value="HTH_ARAC"/>
    <property type="match status" value="1"/>
</dbReference>
<dbReference type="PANTHER" id="PTHR43280">
    <property type="entry name" value="ARAC-FAMILY TRANSCRIPTIONAL REGULATOR"/>
    <property type="match status" value="1"/>
</dbReference>
<dbReference type="Proteomes" id="UP000016567">
    <property type="component" value="Unassembled WGS sequence"/>
</dbReference>
<keyword evidence="1" id="KW-0805">Transcription regulation</keyword>
<comment type="caution">
    <text evidence="5">The sequence shown here is derived from an EMBL/GenBank/DDBJ whole genome shotgun (WGS) entry which is preliminary data.</text>
</comment>
<name>U3ASR5_9VIBR</name>
<sequence length="264" mass="30206">MPDIDILRFHRFTARKTERYSATHNGIYLVEGGRFLLRQPQGEEIELKAGDFTLYNSKDLNRSEAAPGYFRALALVFDAHLFTEFKLAHKDQQIEDKQRHFYPFSIQDHSDISQMIKILVQLVESNAPKYAQKHVALALLSMMLKEEPRVLSIIDEANNLTTSQKTIKYIDVHLDKQITLETVAAHLGMSIATLKRRLAAEDVSFSQILKIKRINYAATQLRISHKSIAHIAFESGFKSAAHFTTAFKSINAMTPKDFRNKLRS</sequence>
<feature type="domain" description="HTH araC/xylS-type" evidence="4">
    <location>
        <begin position="164"/>
        <end position="261"/>
    </location>
</feature>
<dbReference type="SUPFAM" id="SSF51215">
    <property type="entry name" value="Regulatory protein AraC"/>
    <property type="match status" value="1"/>
</dbReference>